<dbReference type="EMBL" id="JBBPBN010000033">
    <property type="protein sequence ID" value="KAK9003646.1"/>
    <property type="molecule type" value="Genomic_DNA"/>
</dbReference>
<gene>
    <name evidence="2" type="ORF">V6N11_084282</name>
</gene>
<protein>
    <submittedName>
        <fullName evidence="2">Uncharacterized protein</fullName>
    </submittedName>
</protein>
<keyword evidence="3" id="KW-1185">Reference proteome</keyword>
<dbReference type="Proteomes" id="UP001396334">
    <property type="component" value="Unassembled WGS sequence"/>
</dbReference>
<comment type="caution">
    <text evidence="2">The sequence shown here is derived from an EMBL/GenBank/DDBJ whole genome shotgun (WGS) entry which is preliminary data.</text>
</comment>
<accession>A0ABR2QSF7</accession>
<evidence type="ECO:0000313" key="3">
    <source>
        <dbReference type="Proteomes" id="UP001396334"/>
    </source>
</evidence>
<proteinExistence type="predicted"/>
<reference evidence="2 3" key="1">
    <citation type="journal article" date="2024" name="G3 (Bethesda)">
        <title>Genome assembly of Hibiscus sabdariffa L. provides insights into metabolisms of medicinal natural products.</title>
        <authorList>
            <person name="Kim T."/>
        </authorList>
    </citation>
    <scope>NUCLEOTIDE SEQUENCE [LARGE SCALE GENOMIC DNA]</scope>
    <source>
        <strain evidence="2">TK-2024</strain>
        <tissue evidence="2">Old leaves</tissue>
    </source>
</reference>
<evidence type="ECO:0000256" key="1">
    <source>
        <dbReference type="SAM" id="MobiDB-lite"/>
    </source>
</evidence>
<organism evidence="2 3">
    <name type="scientific">Hibiscus sabdariffa</name>
    <name type="common">roselle</name>
    <dbReference type="NCBI Taxonomy" id="183260"/>
    <lineage>
        <taxon>Eukaryota</taxon>
        <taxon>Viridiplantae</taxon>
        <taxon>Streptophyta</taxon>
        <taxon>Embryophyta</taxon>
        <taxon>Tracheophyta</taxon>
        <taxon>Spermatophyta</taxon>
        <taxon>Magnoliopsida</taxon>
        <taxon>eudicotyledons</taxon>
        <taxon>Gunneridae</taxon>
        <taxon>Pentapetalae</taxon>
        <taxon>rosids</taxon>
        <taxon>malvids</taxon>
        <taxon>Malvales</taxon>
        <taxon>Malvaceae</taxon>
        <taxon>Malvoideae</taxon>
        <taxon>Hibiscus</taxon>
    </lineage>
</organism>
<evidence type="ECO:0000313" key="2">
    <source>
        <dbReference type="EMBL" id="KAK9003646.1"/>
    </source>
</evidence>
<feature type="compositionally biased region" description="Low complexity" evidence="1">
    <location>
        <begin position="34"/>
        <end position="45"/>
    </location>
</feature>
<feature type="region of interest" description="Disordered" evidence="1">
    <location>
        <begin position="1"/>
        <end position="63"/>
    </location>
</feature>
<name>A0ABR2QSF7_9ROSI</name>
<sequence>MYISLSNDDSHASQGFPRDDSSNPNSSYHHHQLLHQYTHQAHQQHPSSPTSNTPGPQGPQPVLHCPSPVLHALRIVAKIPATLVLKSNHFRHGIHPLCSFIHLTMNNPIRCLLFQFLFHP</sequence>
<feature type="compositionally biased region" description="Polar residues" evidence="1">
    <location>
        <begin position="46"/>
        <end position="55"/>
    </location>
</feature>